<keyword evidence="1" id="KW-0472">Membrane</keyword>
<accession>A0A1F8GA42</accession>
<name>A0A1F8GA42_9BACT</name>
<organism evidence="2 3">
    <name type="scientific">Candidatus Yanofskybacteria bacterium RIFCSPLOWO2_01_FULL_42_49</name>
    <dbReference type="NCBI Taxonomy" id="1802694"/>
    <lineage>
        <taxon>Bacteria</taxon>
        <taxon>Candidatus Yanofskyibacteriota</taxon>
    </lineage>
</organism>
<dbReference type="AlphaFoldDB" id="A0A1F8GA42"/>
<keyword evidence="1" id="KW-1133">Transmembrane helix</keyword>
<keyword evidence="1" id="KW-0812">Transmembrane</keyword>
<protein>
    <submittedName>
        <fullName evidence="2">Uncharacterized protein</fullName>
    </submittedName>
</protein>
<comment type="caution">
    <text evidence="2">The sequence shown here is derived from an EMBL/GenBank/DDBJ whole genome shotgun (WGS) entry which is preliminary data.</text>
</comment>
<evidence type="ECO:0000256" key="1">
    <source>
        <dbReference type="SAM" id="Phobius"/>
    </source>
</evidence>
<proteinExistence type="predicted"/>
<dbReference type="STRING" id="1802694.A2918_02500"/>
<feature type="transmembrane region" description="Helical" evidence="1">
    <location>
        <begin position="12"/>
        <end position="33"/>
    </location>
</feature>
<evidence type="ECO:0000313" key="2">
    <source>
        <dbReference type="EMBL" id="OGN22234.1"/>
    </source>
</evidence>
<reference evidence="2 3" key="1">
    <citation type="journal article" date="2016" name="Nat. Commun.">
        <title>Thousands of microbial genomes shed light on interconnected biogeochemical processes in an aquifer system.</title>
        <authorList>
            <person name="Anantharaman K."/>
            <person name="Brown C.T."/>
            <person name="Hug L.A."/>
            <person name="Sharon I."/>
            <person name="Castelle C.J."/>
            <person name="Probst A.J."/>
            <person name="Thomas B.C."/>
            <person name="Singh A."/>
            <person name="Wilkins M.J."/>
            <person name="Karaoz U."/>
            <person name="Brodie E.L."/>
            <person name="Williams K.H."/>
            <person name="Hubbard S.S."/>
            <person name="Banfield J.F."/>
        </authorList>
    </citation>
    <scope>NUCLEOTIDE SEQUENCE [LARGE SCALE GENOMIC DNA]</scope>
</reference>
<dbReference type="EMBL" id="MGKI01000013">
    <property type="protein sequence ID" value="OGN22234.1"/>
    <property type="molecule type" value="Genomic_DNA"/>
</dbReference>
<gene>
    <name evidence="2" type="ORF">A2918_02500</name>
</gene>
<evidence type="ECO:0000313" key="3">
    <source>
        <dbReference type="Proteomes" id="UP000178227"/>
    </source>
</evidence>
<dbReference type="Proteomes" id="UP000178227">
    <property type="component" value="Unassembled WGS sequence"/>
</dbReference>
<sequence>MRNFLTIEVESYTGGIFMSLLAVFFIGFIFIAMKNLDSDVAVINSEQVQVKTISATERVLIQNWIRENEIKIPEEVGYRYLVGKYPSRPWLK</sequence>